<proteinExistence type="predicted"/>
<gene>
    <name evidence="2" type="ORF">DFO70_10776</name>
</gene>
<keyword evidence="2" id="KW-0808">Transferase</keyword>
<dbReference type="Gene3D" id="3.40.630.30">
    <property type="match status" value="1"/>
</dbReference>
<feature type="domain" description="N-acetyltransferase" evidence="1">
    <location>
        <begin position="3"/>
        <end position="45"/>
    </location>
</feature>
<dbReference type="STRING" id="1399.VL14_07140"/>
<sequence>MNGYGIPAIRLVIEEMKEMYACDEICLLVIKENEPAIRVYTKVGFEPTGDLSGLPS</sequence>
<protein>
    <submittedName>
        <fullName evidence="2">Acetyltransferase (GNAT) family protein</fullName>
    </submittedName>
</protein>
<evidence type="ECO:0000313" key="3">
    <source>
        <dbReference type="Proteomes" id="UP000252731"/>
    </source>
</evidence>
<dbReference type="Pfam" id="PF00583">
    <property type="entry name" value="Acetyltransf_1"/>
    <property type="match status" value="1"/>
</dbReference>
<comment type="caution">
    <text evidence="2">The sequence shown here is derived from an EMBL/GenBank/DDBJ whole genome shotgun (WGS) entry which is preliminary data.</text>
</comment>
<dbReference type="GO" id="GO:0016747">
    <property type="term" value="F:acyltransferase activity, transferring groups other than amino-acyl groups"/>
    <property type="evidence" value="ECO:0007669"/>
    <property type="project" value="InterPro"/>
</dbReference>
<dbReference type="EMBL" id="QNSF01000007">
    <property type="protein sequence ID" value="RBP92148.1"/>
    <property type="molecule type" value="Genomic_DNA"/>
</dbReference>
<name>A0A366JT59_CYTFI</name>
<keyword evidence="3" id="KW-1185">Reference proteome</keyword>
<dbReference type="AlphaFoldDB" id="A0A366JT59"/>
<dbReference type="InterPro" id="IPR000182">
    <property type="entry name" value="GNAT_dom"/>
</dbReference>
<evidence type="ECO:0000259" key="1">
    <source>
        <dbReference type="Pfam" id="PF00583"/>
    </source>
</evidence>
<reference evidence="2 3" key="1">
    <citation type="submission" date="2018-06" db="EMBL/GenBank/DDBJ databases">
        <title>Freshwater and sediment microbial communities from various areas in North America, analyzing microbe dynamics in response to fracking.</title>
        <authorList>
            <person name="Lamendella R."/>
        </authorList>
    </citation>
    <scope>NUCLEOTIDE SEQUENCE [LARGE SCALE GENOMIC DNA]</scope>
    <source>
        <strain evidence="2 3">14_TX</strain>
    </source>
</reference>
<dbReference type="SUPFAM" id="SSF55729">
    <property type="entry name" value="Acyl-CoA N-acyltransferases (Nat)"/>
    <property type="match status" value="1"/>
</dbReference>
<dbReference type="InterPro" id="IPR016181">
    <property type="entry name" value="Acyl_CoA_acyltransferase"/>
</dbReference>
<evidence type="ECO:0000313" key="2">
    <source>
        <dbReference type="EMBL" id="RBP92148.1"/>
    </source>
</evidence>
<accession>A0A366JT59</accession>
<dbReference type="RefSeq" id="WP_243856206.1">
    <property type="nucleotide sequence ID" value="NZ_QNSF01000007.1"/>
</dbReference>
<organism evidence="2 3">
    <name type="scientific">Cytobacillus firmus</name>
    <name type="common">Bacillus firmus</name>
    <dbReference type="NCBI Taxonomy" id="1399"/>
    <lineage>
        <taxon>Bacteria</taxon>
        <taxon>Bacillati</taxon>
        <taxon>Bacillota</taxon>
        <taxon>Bacilli</taxon>
        <taxon>Bacillales</taxon>
        <taxon>Bacillaceae</taxon>
        <taxon>Cytobacillus</taxon>
    </lineage>
</organism>
<dbReference type="Proteomes" id="UP000252731">
    <property type="component" value="Unassembled WGS sequence"/>
</dbReference>